<sequence>MGRLDRSASVLAFVEEMERSADSRIPNGDPSEDVKQKKYFDCLSDNYVALQPIATRRRFRGDCLPPLSLSTRHFVISGWSWCMCLADTEYTHFPEEDVRFIVGENLRLLIEHCRDPDDTVCLAAIHVLLNFGIGGLPFAQHLIADSMLKLMEDLLPEVTEVDAPLLRKLIRCHQHLTYARHILTMPQRQEWASLLLKSLQSAPATCQMNFVPGLIQLWCSDETPRKTYTEEELQVRAWMTSENCQVCKELDMLLKL</sequence>
<dbReference type="Proteomes" id="UP000604046">
    <property type="component" value="Unassembled WGS sequence"/>
</dbReference>
<reference evidence="1" key="1">
    <citation type="submission" date="2021-02" db="EMBL/GenBank/DDBJ databases">
        <authorList>
            <person name="Dougan E. K."/>
            <person name="Rhodes N."/>
            <person name="Thang M."/>
            <person name="Chan C."/>
        </authorList>
    </citation>
    <scope>NUCLEOTIDE SEQUENCE</scope>
</reference>
<dbReference type="AlphaFoldDB" id="A0A812T8L4"/>
<dbReference type="SUPFAM" id="SSF48371">
    <property type="entry name" value="ARM repeat"/>
    <property type="match status" value="1"/>
</dbReference>
<evidence type="ECO:0000313" key="2">
    <source>
        <dbReference type="Proteomes" id="UP000604046"/>
    </source>
</evidence>
<dbReference type="InterPro" id="IPR016024">
    <property type="entry name" value="ARM-type_fold"/>
</dbReference>
<protein>
    <submittedName>
        <fullName evidence="1">Uncharacterized protein</fullName>
    </submittedName>
</protein>
<proteinExistence type="predicted"/>
<name>A0A812T8L4_9DINO</name>
<organism evidence="1 2">
    <name type="scientific">Symbiodinium natans</name>
    <dbReference type="NCBI Taxonomy" id="878477"/>
    <lineage>
        <taxon>Eukaryota</taxon>
        <taxon>Sar</taxon>
        <taxon>Alveolata</taxon>
        <taxon>Dinophyceae</taxon>
        <taxon>Suessiales</taxon>
        <taxon>Symbiodiniaceae</taxon>
        <taxon>Symbiodinium</taxon>
    </lineage>
</organism>
<comment type="caution">
    <text evidence="1">The sequence shown here is derived from an EMBL/GenBank/DDBJ whole genome shotgun (WGS) entry which is preliminary data.</text>
</comment>
<dbReference type="EMBL" id="CAJNDS010002544">
    <property type="protein sequence ID" value="CAE7519847.1"/>
    <property type="molecule type" value="Genomic_DNA"/>
</dbReference>
<keyword evidence="2" id="KW-1185">Reference proteome</keyword>
<gene>
    <name evidence="1" type="ORF">SNAT2548_LOCUS29094</name>
</gene>
<accession>A0A812T8L4</accession>
<evidence type="ECO:0000313" key="1">
    <source>
        <dbReference type="EMBL" id="CAE7519847.1"/>
    </source>
</evidence>